<organism evidence="1 2">
    <name type="scientific">Ancylostoma ceylanicum</name>
    <dbReference type="NCBI Taxonomy" id="53326"/>
    <lineage>
        <taxon>Eukaryota</taxon>
        <taxon>Metazoa</taxon>
        <taxon>Ecdysozoa</taxon>
        <taxon>Nematoda</taxon>
        <taxon>Chromadorea</taxon>
        <taxon>Rhabditida</taxon>
        <taxon>Rhabditina</taxon>
        <taxon>Rhabditomorpha</taxon>
        <taxon>Strongyloidea</taxon>
        <taxon>Ancylostomatidae</taxon>
        <taxon>Ancylostomatinae</taxon>
        <taxon>Ancylostoma</taxon>
    </lineage>
</organism>
<accession>A0A016VAK8</accession>
<protein>
    <submittedName>
        <fullName evidence="1">Uncharacterized protein</fullName>
    </submittedName>
</protein>
<dbReference type="Proteomes" id="UP000024635">
    <property type="component" value="Unassembled WGS sequence"/>
</dbReference>
<proteinExistence type="predicted"/>
<evidence type="ECO:0000313" key="1">
    <source>
        <dbReference type="EMBL" id="EYC24311.1"/>
    </source>
</evidence>
<sequence>MDRKKVRVQSTFHVFAAYRAVSLHSRTPAPNSTLRKYRVAVKYGSLDFVTSFSKEVRYCNSVLTTCFAQALAINKGRWCSKVSASASVQTLSRPSSKTSVGRERLTSILLYSLSNAALREFKLYWLVADILASTKLQTK</sequence>
<gene>
    <name evidence="1" type="primary">Acey_s0014.g2435</name>
    <name evidence="1" type="ORF">Y032_0014g2435</name>
</gene>
<dbReference type="AlphaFoldDB" id="A0A016VAK8"/>
<keyword evidence="2" id="KW-1185">Reference proteome</keyword>
<name>A0A016VAK8_9BILA</name>
<comment type="caution">
    <text evidence="1">The sequence shown here is derived from an EMBL/GenBank/DDBJ whole genome shotgun (WGS) entry which is preliminary data.</text>
</comment>
<evidence type="ECO:0000313" key="2">
    <source>
        <dbReference type="Proteomes" id="UP000024635"/>
    </source>
</evidence>
<reference evidence="2" key="1">
    <citation type="journal article" date="2015" name="Nat. Genet.">
        <title>The genome and transcriptome of the zoonotic hookworm Ancylostoma ceylanicum identify infection-specific gene families.</title>
        <authorList>
            <person name="Schwarz E.M."/>
            <person name="Hu Y."/>
            <person name="Antoshechkin I."/>
            <person name="Miller M.M."/>
            <person name="Sternberg P.W."/>
            <person name="Aroian R.V."/>
        </authorList>
    </citation>
    <scope>NUCLEOTIDE SEQUENCE</scope>
    <source>
        <strain evidence="2">HY135</strain>
    </source>
</reference>
<dbReference type="EMBL" id="JARK01001350">
    <property type="protein sequence ID" value="EYC24311.1"/>
    <property type="molecule type" value="Genomic_DNA"/>
</dbReference>